<reference evidence="2 3" key="1">
    <citation type="journal article" date="2014" name="Genome Biol. Evol.">
        <title>Comparative Genomics of the Campylobacter lari Group.</title>
        <authorList>
            <person name="Miller W.G."/>
            <person name="Yee E."/>
            <person name="Chapman M.H."/>
            <person name="Smith T.P."/>
            <person name="Bono J.L."/>
            <person name="Huynh S."/>
            <person name="Parker C.T."/>
            <person name="Vandamme P."/>
            <person name="Luong K."/>
            <person name="Korlach J."/>
        </authorList>
    </citation>
    <scope>NUCLEOTIDE SEQUENCE [LARGE SCALE GENOMIC DNA]</scope>
    <source>
        <strain evidence="2 3">NCTC 12927</strain>
    </source>
</reference>
<evidence type="ECO:0000313" key="3">
    <source>
        <dbReference type="Proteomes" id="UP000031163"/>
    </source>
</evidence>
<dbReference type="Proteomes" id="UP000031163">
    <property type="component" value="Chromosome"/>
</dbReference>
<name>A0A0A8H058_9BACT</name>
<protein>
    <recommendedName>
        <fullName evidence="4">Lipoprotein</fullName>
    </recommendedName>
</protein>
<sequence length="65" mass="7900">MFRLDKFVDNKITRFNFSSHFIMLSFFILMFLSACGYKDIPFYEKKDDNQSEIKIKKFQAMENEI</sequence>
<evidence type="ECO:0000256" key="1">
    <source>
        <dbReference type="SAM" id="Phobius"/>
    </source>
</evidence>
<dbReference type="EMBL" id="CP007770">
    <property type="protein sequence ID" value="AJC87543.1"/>
    <property type="molecule type" value="Genomic_DNA"/>
</dbReference>
<keyword evidence="1" id="KW-0812">Transmembrane</keyword>
<gene>
    <name evidence="2" type="ORF">CINS_0565</name>
</gene>
<dbReference type="RefSeq" id="WP_052251955.1">
    <property type="nucleotide sequence ID" value="NZ_CP007770.1"/>
</dbReference>
<dbReference type="KEGG" id="cis:CINS_0565"/>
<feature type="transmembrane region" description="Helical" evidence="1">
    <location>
        <begin position="20"/>
        <end position="37"/>
    </location>
</feature>
<evidence type="ECO:0008006" key="4">
    <source>
        <dbReference type="Google" id="ProtNLM"/>
    </source>
</evidence>
<organism evidence="2 3">
    <name type="scientific">Campylobacter insulaenigrae NCTC 12927</name>
    <dbReference type="NCBI Taxonomy" id="1031564"/>
    <lineage>
        <taxon>Bacteria</taxon>
        <taxon>Pseudomonadati</taxon>
        <taxon>Campylobacterota</taxon>
        <taxon>Epsilonproteobacteria</taxon>
        <taxon>Campylobacterales</taxon>
        <taxon>Campylobacteraceae</taxon>
        <taxon>Campylobacter</taxon>
    </lineage>
</organism>
<accession>A0A0A8H058</accession>
<dbReference type="PROSITE" id="PS51257">
    <property type="entry name" value="PROKAR_LIPOPROTEIN"/>
    <property type="match status" value="1"/>
</dbReference>
<evidence type="ECO:0000313" key="2">
    <source>
        <dbReference type="EMBL" id="AJC87543.1"/>
    </source>
</evidence>
<proteinExistence type="predicted"/>
<dbReference type="AlphaFoldDB" id="A0A0A8H058"/>
<keyword evidence="1" id="KW-0472">Membrane</keyword>
<dbReference type="GeneID" id="74432317"/>
<keyword evidence="1" id="KW-1133">Transmembrane helix</keyword>
<dbReference type="HOGENOM" id="CLU_2877343_0_0_7"/>